<dbReference type="GO" id="GO:0005741">
    <property type="term" value="C:mitochondrial outer membrane"/>
    <property type="evidence" value="ECO:0007669"/>
    <property type="project" value="UniProtKB-SubCell"/>
</dbReference>
<reference evidence="4 5" key="1">
    <citation type="submission" date="2014-04" db="EMBL/GenBank/DDBJ databases">
        <authorList>
            <consortium name="DOE Joint Genome Institute"/>
            <person name="Kuo A."/>
            <person name="Kohler A."/>
            <person name="Nagy L.G."/>
            <person name="Floudas D."/>
            <person name="Copeland A."/>
            <person name="Barry K.W."/>
            <person name="Cichocki N."/>
            <person name="Veneault-Fourrey C."/>
            <person name="LaButti K."/>
            <person name="Lindquist E.A."/>
            <person name="Lipzen A."/>
            <person name="Lundell T."/>
            <person name="Morin E."/>
            <person name="Murat C."/>
            <person name="Sun H."/>
            <person name="Tunlid A."/>
            <person name="Henrissat B."/>
            <person name="Grigoriev I.V."/>
            <person name="Hibbett D.S."/>
            <person name="Martin F."/>
            <person name="Nordberg H.P."/>
            <person name="Cantor M.N."/>
            <person name="Hua S.X."/>
        </authorList>
    </citation>
    <scope>NUCLEOTIDE SEQUENCE [LARGE SCALE GENOMIC DNA]</scope>
    <source>
        <strain evidence="4 5">LaAM-08-1</strain>
    </source>
</reference>
<feature type="domain" description="NAD(P)-binding" evidence="3">
    <location>
        <begin position="11"/>
        <end position="163"/>
    </location>
</feature>
<accession>A0A0C9XGJ7</accession>
<dbReference type="Proteomes" id="UP000054477">
    <property type="component" value="Unassembled WGS sequence"/>
</dbReference>
<keyword evidence="5" id="KW-1185">Reference proteome</keyword>
<evidence type="ECO:0000256" key="1">
    <source>
        <dbReference type="ARBA" id="ARBA00004450"/>
    </source>
</evidence>
<dbReference type="PANTHER" id="PTHR14097:SF7">
    <property type="entry name" value="OXIDOREDUCTASE HTATIP2"/>
    <property type="match status" value="1"/>
</dbReference>
<comment type="subcellular location">
    <subcellularLocation>
        <location evidence="1">Mitochondrion outer membrane</location>
        <topology evidence="1">Peripheral membrane protein</topology>
    </subcellularLocation>
</comment>
<protein>
    <recommendedName>
        <fullName evidence="3">NAD(P)-binding domain-containing protein</fullName>
    </recommendedName>
</protein>
<evidence type="ECO:0000313" key="4">
    <source>
        <dbReference type="EMBL" id="KIJ96811.1"/>
    </source>
</evidence>
<dbReference type="InterPro" id="IPR016040">
    <property type="entry name" value="NAD(P)-bd_dom"/>
</dbReference>
<dbReference type="EMBL" id="KN838710">
    <property type="protein sequence ID" value="KIJ96811.1"/>
    <property type="molecule type" value="Genomic_DNA"/>
</dbReference>
<dbReference type="InterPro" id="IPR036291">
    <property type="entry name" value="NAD(P)-bd_dom_sf"/>
</dbReference>
<proteinExistence type="inferred from homology"/>
<reference evidence="5" key="2">
    <citation type="submission" date="2015-01" db="EMBL/GenBank/DDBJ databases">
        <title>Evolutionary Origins and Diversification of the Mycorrhizal Mutualists.</title>
        <authorList>
            <consortium name="DOE Joint Genome Institute"/>
            <consortium name="Mycorrhizal Genomics Consortium"/>
            <person name="Kohler A."/>
            <person name="Kuo A."/>
            <person name="Nagy L.G."/>
            <person name="Floudas D."/>
            <person name="Copeland A."/>
            <person name="Barry K.W."/>
            <person name="Cichocki N."/>
            <person name="Veneault-Fourrey C."/>
            <person name="LaButti K."/>
            <person name="Lindquist E.A."/>
            <person name="Lipzen A."/>
            <person name="Lundell T."/>
            <person name="Morin E."/>
            <person name="Murat C."/>
            <person name="Riley R."/>
            <person name="Ohm R."/>
            <person name="Sun H."/>
            <person name="Tunlid A."/>
            <person name="Henrissat B."/>
            <person name="Grigoriev I.V."/>
            <person name="Hibbett D.S."/>
            <person name="Martin F."/>
        </authorList>
    </citation>
    <scope>NUCLEOTIDE SEQUENCE [LARGE SCALE GENOMIC DNA]</scope>
    <source>
        <strain evidence="5">LaAM-08-1</strain>
    </source>
</reference>
<name>A0A0C9XGJ7_9AGAR</name>
<dbReference type="AlphaFoldDB" id="A0A0C9XGJ7"/>
<organism evidence="4 5">
    <name type="scientific">Laccaria amethystina LaAM-08-1</name>
    <dbReference type="NCBI Taxonomy" id="1095629"/>
    <lineage>
        <taxon>Eukaryota</taxon>
        <taxon>Fungi</taxon>
        <taxon>Dikarya</taxon>
        <taxon>Basidiomycota</taxon>
        <taxon>Agaricomycotina</taxon>
        <taxon>Agaricomycetes</taxon>
        <taxon>Agaricomycetidae</taxon>
        <taxon>Agaricales</taxon>
        <taxon>Agaricineae</taxon>
        <taxon>Hydnangiaceae</taxon>
        <taxon>Laccaria</taxon>
    </lineage>
</organism>
<evidence type="ECO:0000256" key="2">
    <source>
        <dbReference type="ARBA" id="ARBA00006617"/>
    </source>
</evidence>
<sequence>MSATQSALIIGATGQTGRYLLQNLLSSPHFTRVGEYGRRVTAAEQITAGKDKLEQKVVDFEKIEESGLASGKWDVVFITLGTTKKDAGSAEQFEKIDREYVLRSAKEAKSSEISQRLVYLSSGGASSSSPFLYARSKGLTEEGLAKLGYSDTIIFRPGMLQGTAREHPRLAETVFGKVTSVLSHFSDSIEIQISALAKSMYFAGKLGSDGLPDSVGATKEDDAGGFGFTSINNAGAIALSKTEA</sequence>
<dbReference type="OrthoDB" id="430436at2759"/>
<dbReference type="Pfam" id="PF13460">
    <property type="entry name" value="NAD_binding_10"/>
    <property type="match status" value="1"/>
</dbReference>
<evidence type="ECO:0000259" key="3">
    <source>
        <dbReference type="Pfam" id="PF13460"/>
    </source>
</evidence>
<evidence type="ECO:0000313" key="5">
    <source>
        <dbReference type="Proteomes" id="UP000054477"/>
    </source>
</evidence>
<dbReference type="GO" id="GO:0051170">
    <property type="term" value="P:import into nucleus"/>
    <property type="evidence" value="ECO:0007669"/>
    <property type="project" value="TreeGrafter"/>
</dbReference>
<dbReference type="SUPFAM" id="SSF51735">
    <property type="entry name" value="NAD(P)-binding Rossmann-fold domains"/>
    <property type="match status" value="1"/>
</dbReference>
<dbReference type="STRING" id="1095629.A0A0C9XGJ7"/>
<dbReference type="Gene3D" id="3.40.50.720">
    <property type="entry name" value="NAD(P)-binding Rossmann-like Domain"/>
    <property type="match status" value="1"/>
</dbReference>
<dbReference type="HOGENOM" id="CLU_071330_3_1_1"/>
<dbReference type="PANTHER" id="PTHR14097">
    <property type="entry name" value="OXIDOREDUCTASE HTATIP2"/>
    <property type="match status" value="1"/>
</dbReference>
<gene>
    <name evidence="4" type="ORF">K443DRAFT_272826</name>
</gene>
<comment type="similarity">
    <text evidence="2">Belongs to the FMP52 family.</text>
</comment>